<dbReference type="OrthoDB" id="10059875at2759"/>
<dbReference type="UniPathway" id="UPA00868">
    <property type="reaction ID" value="UER00835"/>
</dbReference>
<feature type="domain" description="Alanine dehydrogenase/pyridine nucleotide transhydrogenase NAD(H)-binding" evidence="7">
    <location>
        <begin position="206"/>
        <end position="403"/>
    </location>
</feature>
<evidence type="ECO:0000259" key="7">
    <source>
        <dbReference type="SMART" id="SM01002"/>
    </source>
</evidence>
<dbReference type="InterPro" id="IPR036291">
    <property type="entry name" value="NAD(P)-bd_dom_sf"/>
</dbReference>
<feature type="chain" id="PRO_5006622668" evidence="6">
    <location>
        <begin position="17"/>
        <end position="981"/>
    </location>
</feature>
<dbReference type="SMART" id="SM01003">
    <property type="entry name" value="AlaDh_PNT_N"/>
    <property type="match status" value="1"/>
</dbReference>
<evidence type="ECO:0000256" key="2">
    <source>
        <dbReference type="ARBA" id="ARBA00004720"/>
    </source>
</evidence>
<comment type="similarity">
    <text evidence="5">In the C-terminal section; belongs to the saccharopine dehydrogenase family.</text>
</comment>
<gene>
    <name evidence="9" type="ORF">BSAL_36285</name>
</gene>
<dbReference type="InterPro" id="IPR051168">
    <property type="entry name" value="AASS"/>
</dbReference>
<comment type="pathway">
    <text evidence="1">Amino-acid degradation; L-lysine degradation via saccharopine pathway; glutaryl-CoA from L-lysine: step 1/6.</text>
</comment>
<comment type="pathway">
    <text evidence="2">Amino-acid degradation; L-lysine degradation via saccharopine pathway; glutaryl-CoA from L-lysine: step 2/6.</text>
</comment>
<dbReference type="SUPFAM" id="SSF52283">
    <property type="entry name" value="Formate/glycerate dehydrogenase catalytic domain-like"/>
    <property type="match status" value="1"/>
</dbReference>
<dbReference type="OMA" id="TPHVHDI"/>
<proteinExistence type="inferred from homology"/>
<keyword evidence="10" id="KW-1185">Reference proteome</keyword>
<dbReference type="VEuPathDB" id="TriTrypDB:BSAL_36285"/>
<keyword evidence="4" id="KW-0511">Multifunctional enzyme</keyword>
<evidence type="ECO:0000313" key="9">
    <source>
        <dbReference type="EMBL" id="CUG92238.1"/>
    </source>
</evidence>
<sequence length="981" mass="109016">MFLFLFFFMTVLESHKSDIEMLRRSVCRSAIAGNGIIGVRREDKNVWERRVPLTPKHVEHLLQHGVVKKVIVQPSTIRCYDDRAYAEAGAEIKEDLSEAATICAVKEVPGQLLIPERSYMFFSHTIKAQSYNMPLLDTILQKNVRLFDYERIVNTDGRMVKFGPYAGFAGMIDTLHALGLALLTRGYATPFLHLSMSKEYSSLDVARADLREIGEQIRKRGLPSECCPLTIAITGAGSVSNAAQQILHLLPCKYVEVEDLPKIWNQRTKDHHHVYVVVVRSKDMVVPIDPARRFSSKDYYQNPNDYKPIFHEKVAPYIRCLVNGMYWEPRFPRLLTTTQARELAKDNRFPLLALGEITCDVGGSIEFFVKATTIQNPFYVYDIQTDAVMEMHQFNGKGVIILGVDHIPAEFPKESSTDFGDGLVPLIERVSVSDGSASLEQQSEQMGPEIFNSMITCKGQLTPNFKYIATLRAQKESQAESKRKVLVFGGGMTSGPCVRHLLQDGRNIVTLVDKDQSNLNKIAATFGKNLGLEDGSGGLRHAVADAGKVDSYITSLIKASDVVVSMLPATMHAKIAETAIACNVPMVTASYVAPEMEKLRKQAEAQNVVIVNEMGLDPGIDIMTTAKLLNEIRRDGGVVTSYVSLCGALPQPENSDGPMGYKFSWSPRGVLSAATRPARFYAGKQWHEIPGDLLYHFIQPLVGFKGLDLNWIPNGDAERYLNSYQLGGPEVDTIIRGTLRYSAFAPVIYALRPLGMLDASTPVEELTMKSSKFLSYPSLLRKMIGSTNRDQVVNDLAAFLTKRISEDRARAHATETWKALQNVKMSSDVSPSALVTLEREVSIIMSTFARLGLLDENSIVPKTNDGFVIDSLCTTLQALMGYRSHERDFTMMIHRIRAFFPKTGKNKVYKATLSLRGQDLANTATAITVGLPVGATAQLILNNGLAGKNGLISPTDERVYLPILAELDRQGIRMHEECREE</sequence>
<dbReference type="GO" id="GO:0004753">
    <property type="term" value="F:saccharopine dehydrogenase activity"/>
    <property type="evidence" value="ECO:0007669"/>
    <property type="project" value="TreeGrafter"/>
</dbReference>
<evidence type="ECO:0000256" key="3">
    <source>
        <dbReference type="ARBA" id="ARBA00023002"/>
    </source>
</evidence>
<dbReference type="Proteomes" id="UP000051952">
    <property type="component" value="Unassembled WGS sequence"/>
</dbReference>
<dbReference type="CDD" id="cd12189">
    <property type="entry name" value="LKR_SDH_like"/>
    <property type="match status" value="1"/>
</dbReference>
<dbReference type="InterPro" id="IPR005097">
    <property type="entry name" value="Sacchrp_dh_NADP-bd"/>
</dbReference>
<evidence type="ECO:0000256" key="6">
    <source>
        <dbReference type="SAM" id="SignalP"/>
    </source>
</evidence>
<keyword evidence="6" id="KW-0732">Signal</keyword>
<keyword evidence="3" id="KW-0560">Oxidoreductase</keyword>
<evidence type="ECO:0000256" key="1">
    <source>
        <dbReference type="ARBA" id="ARBA00004682"/>
    </source>
</evidence>
<name>A0A0S4JT18_BODSA</name>
<dbReference type="InterPro" id="IPR032095">
    <property type="entry name" value="Sacchrp_dh-like_C"/>
</dbReference>
<evidence type="ECO:0000313" key="10">
    <source>
        <dbReference type="Proteomes" id="UP000051952"/>
    </source>
</evidence>
<feature type="signal peptide" evidence="6">
    <location>
        <begin position="1"/>
        <end position="16"/>
    </location>
</feature>
<dbReference type="Pfam" id="PF03435">
    <property type="entry name" value="Sacchrp_dh_NADP"/>
    <property type="match status" value="1"/>
</dbReference>
<dbReference type="InterPro" id="IPR007886">
    <property type="entry name" value="AlaDH/PNT_N"/>
</dbReference>
<dbReference type="Gene3D" id="3.40.50.720">
    <property type="entry name" value="NAD(P)-binding Rossmann-like Domain"/>
    <property type="match status" value="3"/>
</dbReference>
<dbReference type="Gene3D" id="1.10.1870.10">
    <property type="entry name" value="Domain 3, Saccharopine reductase"/>
    <property type="match status" value="1"/>
</dbReference>
<dbReference type="PANTHER" id="PTHR11133">
    <property type="entry name" value="SACCHAROPINE DEHYDROGENASE"/>
    <property type="match status" value="1"/>
</dbReference>
<dbReference type="AlphaFoldDB" id="A0A0S4JT18"/>
<dbReference type="Pfam" id="PF16653">
    <property type="entry name" value="Sacchrp_dh_C"/>
    <property type="match status" value="1"/>
</dbReference>
<dbReference type="SUPFAM" id="SSF55347">
    <property type="entry name" value="Glyceraldehyde-3-phosphate dehydrogenase-like, C-terminal domain"/>
    <property type="match status" value="1"/>
</dbReference>
<dbReference type="PANTHER" id="PTHR11133:SF23">
    <property type="entry name" value="SACCHAROPINE DEHYDROGENASE [NAD(+), L-LYSINE-FORMING]"/>
    <property type="match status" value="1"/>
</dbReference>
<dbReference type="GO" id="GO:0019878">
    <property type="term" value="P:lysine biosynthetic process via aminoadipic acid"/>
    <property type="evidence" value="ECO:0007669"/>
    <property type="project" value="TreeGrafter"/>
</dbReference>
<protein>
    <submittedName>
        <fullName evidence="9">Lysine ketoglutarate reductase saccharopine dehydrogenase, putative</fullName>
    </submittedName>
</protein>
<dbReference type="SMART" id="SM01002">
    <property type="entry name" value="AlaDh_PNT_C"/>
    <property type="match status" value="1"/>
</dbReference>
<dbReference type="FunFam" id="3.40.50.720:FF:000087">
    <property type="entry name" value="alpha-aminoadipic semialdehyde synthase, mitochondrial"/>
    <property type="match status" value="1"/>
</dbReference>
<dbReference type="EMBL" id="CYKH01002023">
    <property type="protein sequence ID" value="CUG92238.1"/>
    <property type="molecule type" value="Genomic_DNA"/>
</dbReference>
<organism evidence="9 10">
    <name type="scientific">Bodo saltans</name>
    <name type="common">Flagellated protozoan</name>
    <dbReference type="NCBI Taxonomy" id="75058"/>
    <lineage>
        <taxon>Eukaryota</taxon>
        <taxon>Discoba</taxon>
        <taxon>Euglenozoa</taxon>
        <taxon>Kinetoplastea</taxon>
        <taxon>Metakinetoplastina</taxon>
        <taxon>Eubodonida</taxon>
        <taxon>Bodonidae</taxon>
        <taxon>Bodo</taxon>
    </lineage>
</organism>
<dbReference type="InterPro" id="IPR007698">
    <property type="entry name" value="AlaDH/PNT_NAD(H)-bd"/>
</dbReference>
<evidence type="ECO:0000256" key="4">
    <source>
        <dbReference type="ARBA" id="ARBA00023268"/>
    </source>
</evidence>
<accession>A0A0S4JT18</accession>
<feature type="domain" description="Alanine dehydrogenase/pyridine nucleotide transhydrogenase N-terminal" evidence="8">
    <location>
        <begin position="38"/>
        <end position="169"/>
    </location>
</feature>
<evidence type="ECO:0000256" key="5">
    <source>
        <dbReference type="ARBA" id="ARBA00025744"/>
    </source>
</evidence>
<dbReference type="Pfam" id="PF05222">
    <property type="entry name" value="AlaDh_PNT_N"/>
    <property type="match status" value="1"/>
</dbReference>
<reference evidence="10" key="1">
    <citation type="submission" date="2015-09" db="EMBL/GenBank/DDBJ databases">
        <authorList>
            <consortium name="Pathogen Informatics"/>
        </authorList>
    </citation>
    <scope>NUCLEOTIDE SEQUENCE [LARGE SCALE GENOMIC DNA]</scope>
    <source>
        <strain evidence="10">Lake Konstanz</strain>
    </source>
</reference>
<dbReference type="GO" id="GO:0005737">
    <property type="term" value="C:cytoplasm"/>
    <property type="evidence" value="ECO:0007669"/>
    <property type="project" value="TreeGrafter"/>
</dbReference>
<dbReference type="SUPFAM" id="SSF51735">
    <property type="entry name" value="NAD(P)-binding Rossmann-fold domains"/>
    <property type="match status" value="1"/>
</dbReference>
<dbReference type="GO" id="GO:0033512">
    <property type="term" value="P:L-lysine catabolic process to acetyl-CoA via saccharopine"/>
    <property type="evidence" value="ECO:0007669"/>
    <property type="project" value="UniProtKB-UniPathway"/>
</dbReference>
<dbReference type="Gene3D" id="3.30.360.10">
    <property type="entry name" value="Dihydrodipicolinate Reductase, domain 2"/>
    <property type="match status" value="1"/>
</dbReference>
<evidence type="ECO:0000259" key="8">
    <source>
        <dbReference type="SMART" id="SM01003"/>
    </source>
</evidence>